<keyword evidence="2" id="KW-1185">Reference proteome</keyword>
<sequence length="222" mass="26025">MAPVRRIRSAAVLLVLCESYNNGKKKRNRTCWVREWILRKEEYGAYNNLLRELKIEDAQQFKNFIRMSTVDFEELLTKVGRGIEKQDTHLRASISATERLMVTLRFLASGDSYQSLMYLFRIPACTMSGFIPEVCMALYKVLKDIYLKRYAPTGTFDREDEKTHAVVNGTWREEDGMPTDNLLPLQRGVNQNYSVEAKLVREELKEYFTSPIGEVHWQYKYI</sequence>
<evidence type="ECO:0000313" key="1">
    <source>
        <dbReference type="EMBL" id="KAJ8930215.1"/>
    </source>
</evidence>
<reference evidence="1" key="1">
    <citation type="journal article" date="2023" name="Insect Mol. Biol.">
        <title>Genome sequencing provides insights into the evolution of gene families encoding plant cell wall-degrading enzymes in longhorned beetles.</title>
        <authorList>
            <person name="Shin N.R."/>
            <person name="Okamura Y."/>
            <person name="Kirsch R."/>
            <person name="Pauchet Y."/>
        </authorList>
    </citation>
    <scope>NUCLEOTIDE SEQUENCE</scope>
    <source>
        <strain evidence="1">RBIC_L_NR</strain>
    </source>
</reference>
<organism evidence="1 2">
    <name type="scientific">Rhamnusium bicolor</name>
    <dbReference type="NCBI Taxonomy" id="1586634"/>
    <lineage>
        <taxon>Eukaryota</taxon>
        <taxon>Metazoa</taxon>
        <taxon>Ecdysozoa</taxon>
        <taxon>Arthropoda</taxon>
        <taxon>Hexapoda</taxon>
        <taxon>Insecta</taxon>
        <taxon>Pterygota</taxon>
        <taxon>Neoptera</taxon>
        <taxon>Endopterygota</taxon>
        <taxon>Coleoptera</taxon>
        <taxon>Polyphaga</taxon>
        <taxon>Cucujiformia</taxon>
        <taxon>Chrysomeloidea</taxon>
        <taxon>Cerambycidae</taxon>
        <taxon>Lepturinae</taxon>
        <taxon>Rhagiini</taxon>
        <taxon>Rhamnusium</taxon>
    </lineage>
</organism>
<dbReference type="AlphaFoldDB" id="A0AAV8WVT9"/>
<comment type="caution">
    <text evidence="1">The sequence shown here is derived from an EMBL/GenBank/DDBJ whole genome shotgun (WGS) entry which is preliminary data.</text>
</comment>
<dbReference type="Proteomes" id="UP001162156">
    <property type="component" value="Unassembled WGS sequence"/>
</dbReference>
<dbReference type="EMBL" id="JANEYF010004723">
    <property type="protein sequence ID" value="KAJ8930215.1"/>
    <property type="molecule type" value="Genomic_DNA"/>
</dbReference>
<protein>
    <submittedName>
        <fullName evidence="1">Uncharacterized protein</fullName>
    </submittedName>
</protein>
<gene>
    <name evidence="1" type="ORF">NQ314_017006</name>
</gene>
<proteinExistence type="predicted"/>
<evidence type="ECO:0000313" key="2">
    <source>
        <dbReference type="Proteomes" id="UP001162156"/>
    </source>
</evidence>
<accession>A0AAV8WVT9</accession>
<name>A0AAV8WVT9_9CUCU</name>